<proteinExistence type="predicted"/>
<evidence type="ECO:0000256" key="2">
    <source>
        <dbReference type="SAM" id="Coils"/>
    </source>
</evidence>
<feature type="domain" description="MATH" evidence="4">
    <location>
        <begin position="4"/>
        <end position="130"/>
    </location>
</feature>
<dbReference type="PROSITE" id="PS50144">
    <property type="entry name" value="MATH"/>
    <property type="match status" value="1"/>
</dbReference>
<organism evidence="5 6">
    <name type="scientific">Corchorus capsularis</name>
    <name type="common">Jute</name>
    <dbReference type="NCBI Taxonomy" id="210143"/>
    <lineage>
        <taxon>Eukaryota</taxon>
        <taxon>Viridiplantae</taxon>
        <taxon>Streptophyta</taxon>
        <taxon>Embryophyta</taxon>
        <taxon>Tracheophyta</taxon>
        <taxon>Spermatophyta</taxon>
        <taxon>Magnoliopsida</taxon>
        <taxon>eudicotyledons</taxon>
        <taxon>Gunneridae</taxon>
        <taxon>Pentapetalae</taxon>
        <taxon>rosids</taxon>
        <taxon>malvids</taxon>
        <taxon>Malvales</taxon>
        <taxon>Malvaceae</taxon>
        <taxon>Grewioideae</taxon>
        <taxon>Apeibeae</taxon>
        <taxon>Corchorus</taxon>
    </lineage>
</organism>
<protein>
    <submittedName>
        <fullName evidence="5">TRAF-like family protein</fullName>
    </submittedName>
</protein>
<name>A0A1R3JWU7_COCAP</name>
<evidence type="ECO:0000313" key="6">
    <source>
        <dbReference type="Proteomes" id="UP000188268"/>
    </source>
</evidence>
<reference evidence="5 6" key="1">
    <citation type="submission" date="2013-09" db="EMBL/GenBank/DDBJ databases">
        <title>Corchorus capsularis genome sequencing.</title>
        <authorList>
            <person name="Alam M."/>
            <person name="Haque M.S."/>
            <person name="Islam M.S."/>
            <person name="Emdad E.M."/>
            <person name="Islam M.M."/>
            <person name="Ahmed B."/>
            <person name="Halim A."/>
            <person name="Hossen Q.M.M."/>
            <person name="Hossain M.Z."/>
            <person name="Ahmed R."/>
            <person name="Khan M.M."/>
            <person name="Islam R."/>
            <person name="Rashid M.M."/>
            <person name="Khan S.A."/>
            <person name="Rahman M.S."/>
            <person name="Alam M."/>
        </authorList>
    </citation>
    <scope>NUCLEOTIDE SEQUENCE [LARGE SCALE GENOMIC DNA]</scope>
    <source>
        <strain evidence="6">cv. CVL-1</strain>
        <tissue evidence="5">Whole seedling</tissue>
    </source>
</reference>
<feature type="coiled-coil region" evidence="2">
    <location>
        <begin position="290"/>
        <end position="396"/>
    </location>
</feature>
<sequence length="418" mass="47835">MEQVRKFTWRIENFSSIKKKWLHSDTFSVGGTEWRIAMYPRSASGKDISIYLNVANSASLPLGWSRYAQFRFALVNQIEHKPKFVRDVCKRELYKEVFGWGYPSFMPLTELQDPQNGYLVNDTCIVEVEVCTDKSIDLLSHNLIVETVELPTHRSMVDDESNGKAGIKKLKTMVNVEEISSPGQDKTDSTNQKLPTLTIGPEDPTEDDMDTFFNGLETELASHNIVSSQDEAKDALAKIEEALNMAPADFSETGKIAPLNKAFKVLSRFDCSSTLTIKQKTELLAMEESLERLPERVAKAMQDRNELLEKESKKLKLIHDLEHSLNRFKDAKVEVKQIEQKLAALHEHEQAEKDKQKILAERKVIFKGSKDLKMELEALEKEWLEYEAKGKVAEEEEKKVGAEWSRMKDFISSLKEKI</sequence>
<dbReference type="Pfam" id="PF22486">
    <property type="entry name" value="MATH_2"/>
    <property type="match status" value="1"/>
</dbReference>
<dbReference type="AlphaFoldDB" id="A0A1R3JWU7"/>
<dbReference type="InterPro" id="IPR050804">
    <property type="entry name" value="MCC"/>
</dbReference>
<dbReference type="EMBL" id="AWWV01006893">
    <property type="protein sequence ID" value="OMO99323.1"/>
    <property type="molecule type" value="Genomic_DNA"/>
</dbReference>
<feature type="region of interest" description="Disordered" evidence="3">
    <location>
        <begin position="178"/>
        <end position="207"/>
    </location>
</feature>
<dbReference type="CDD" id="cd00121">
    <property type="entry name" value="MATH"/>
    <property type="match status" value="1"/>
</dbReference>
<gene>
    <name evidence="5" type="ORF">CCACVL1_03850</name>
</gene>
<dbReference type="SUPFAM" id="SSF49599">
    <property type="entry name" value="TRAF domain-like"/>
    <property type="match status" value="1"/>
</dbReference>
<dbReference type="PANTHER" id="PTHR46236:SF35">
    <property type="entry name" value="MATH DOMAIN-CONTAINING PROTEIN"/>
    <property type="match status" value="1"/>
</dbReference>
<evidence type="ECO:0000256" key="1">
    <source>
        <dbReference type="ARBA" id="ARBA00023054"/>
    </source>
</evidence>
<dbReference type="Proteomes" id="UP000188268">
    <property type="component" value="Unassembled WGS sequence"/>
</dbReference>
<feature type="compositionally biased region" description="Polar residues" evidence="3">
    <location>
        <begin position="181"/>
        <end position="195"/>
    </location>
</feature>
<keyword evidence="1 2" id="KW-0175">Coiled coil</keyword>
<evidence type="ECO:0000256" key="3">
    <source>
        <dbReference type="SAM" id="MobiDB-lite"/>
    </source>
</evidence>
<dbReference type="Gramene" id="OMO99323">
    <property type="protein sequence ID" value="OMO99323"/>
    <property type="gene ID" value="CCACVL1_03850"/>
</dbReference>
<dbReference type="InterPro" id="IPR008974">
    <property type="entry name" value="TRAF-like"/>
</dbReference>
<dbReference type="Gene3D" id="2.60.210.10">
    <property type="entry name" value="Apoptosis, Tumor Necrosis Factor Receptor Associated Protein 2, Chain A"/>
    <property type="match status" value="1"/>
</dbReference>
<dbReference type="OMA" id="PAGWIRY"/>
<comment type="caution">
    <text evidence="5">The sequence shown here is derived from an EMBL/GenBank/DDBJ whole genome shotgun (WGS) entry which is preliminary data.</text>
</comment>
<dbReference type="OrthoDB" id="974022at2759"/>
<dbReference type="PANTHER" id="PTHR46236">
    <property type="entry name" value="TRAF-LIKE SUPERFAMILY PROTEIN"/>
    <property type="match status" value="1"/>
</dbReference>
<dbReference type="STRING" id="210143.A0A1R3JWU7"/>
<evidence type="ECO:0000259" key="4">
    <source>
        <dbReference type="PROSITE" id="PS50144"/>
    </source>
</evidence>
<dbReference type="InterPro" id="IPR002083">
    <property type="entry name" value="MATH/TRAF_dom"/>
</dbReference>
<dbReference type="SMART" id="SM00061">
    <property type="entry name" value="MATH"/>
    <property type="match status" value="1"/>
</dbReference>
<accession>A0A1R3JWU7</accession>
<evidence type="ECO:0000313" key="5">
    <source>
        <dbReference type="EMBL" id="OMO99323.1"/>
    </source>
</evidence>
<keyword evidence="6" id="KW-1185">Reference proteome</keyword>